<keyword evidence="2" id="KW-1185">Reference proteome</keyword>
<proteinExistence type="predicted"/>
<evidence type="ECO:0008006" key="3">
    <source>
        <dbReference type="Google" id="ProtNLM"/>
    </source>
</evidence>
<gene>
    <name evidence="1" type="ORF">PISL3812_02167</name>
</gene>
<dbReference type="OMA" id="LMAICKK"/>
<dbReference type="OrthoDB" id="4226947at2759"/>
<accession>A0A0U1LPF7</accession>
<sequence>MESGSKPSQGQFLLFRVIRTACPRDEFNPRDFNLQSQFSQAQEILDESESFQSFLDAIEENDESGLGFFAPIREQQLEILAKAPTGTRSEGPIGVDESPVNATLINFLKAVQEITPDRDYKWRYSKAHLTAEFPPKTQHGAKRANPDVPYFTAITDGQLQHADSYRIKIVLECKRYRRRKCALQVDMQEAAQVVAWVKQYPSNERQRVVVSQNGEEIYINFAQYDDA</sequence>
<organism evidence="1 2">
    <name type="scientific">Talaromyces islandicus</name>
    <name type="common">Penicillium islandicum</name>
    <dbReference type="NCBI Taxonomy" id="28573"/>
    <lineage>
        <taxon>Eukaryota</taxon>
        <taxon>Fungi</taxon>
        <taxon>Dikarya</taxon>
        <taxon>Ascomycota</taxon>
        <taxon>Pezizomycotina</taxon>
        <taxon>Eurotiomycetes</taxon>
        <taxon>Eurotiomycetidae</taxon>
        <taxon>Eurotiales</taxon>
        <taxon>Trichocomaceae</taxon>
        <taxon>Talaromyces</taxon>
        <taxon>Talaromyces sect. Islandici</taxon>
    </lineage>
</organism>
<name>A0A0U1LPF7_TALIS</name>
<dbReference type="STRING" id="28573.A0A0U1LPF7"/>
<evidence type="ECO:0000313" key="2">
    <source>
        <dbReference type="Proteomes" id="UP000054383"/>
    </source>
</evidence>
<protein>
    <recommendedName>
        <fullName evidence="3">Fungal-type protein kinase domain-containing protein</fullName>
    </recommendedName>
</protein>
<dbReference type="EMBL" id="CVMT01000002">
    <property type="protein sequence ID" value="CRG85013.1"/>
    <property type="molecule type" value="Genomic_DNA"/>
</dbReference>
<reference evidence="1 2" key="1">
    <citation type="submission" date="2015-04" db="EMBL/GenBank/DDBJ databases">
        <authorList>
            <person name="Syromyatnikov M.Y."/>
            <person name="Popov V.N."/>
        </authorList>
    </citation>
    <scope>NUCLEOTIDE SEQUENCE [LARGE SCALE GENOMIC DNA]</scope>
    <source>
        <strain evidence="1">WF-38-12</strain>
    </source>
</reference>
<evidence type="ECO:0000313" key="1">
    <source>
        <dbReference type="EMBL" id="CRG85013.1"/>
    </source>
</evidence>
<dbReference type="Proteomes" id="UP000054383">
    <property type="component" value="Unassembled WGS sequence"/>
</dbReference>
<dbReference type="AlphaFoldDB" id="A0A0U1LPF7"/>